<dbReference type="InterPro" id="IPR004358">
    <property type="entry name" value="Sig_transdc_His_kin-like_C"/>
</dbReference>
<evidence type="ECO:0000256" key="7">
    <source>
        <dbReference type="ARBA" id="ARBA00022777"/>
    </source>
</evidence>
<dbReference type="GO" id="GO:0000155">
    <property type="term" value="F:phosphorelay sensor kinase activity"/>
    <property type="evidence" value="ECO:0007669"/>
    <property type="project" value="InterPro"/>
</dbReference>
<dbReference type="SUPFAM" id="SSF47384">
    <property type="entry name" value="Homodimeric domain of signal transducing histidine kinase"/>
    <property type="match status" value="1"/>
</dbReference>
<feature type="transmembrane region" description="Helical" evidence="11">
    <location>
        <begin position="6"/>
        <end position="27"/>
    </location>
</feature>
<evidence type="ECO:0000256" key="3">
    <source>
        <dbReference type="ARBA" id="ARBA00012438"/>
    </source>
</evidence>
<keyword evidence="15" id="KW-1185">Reference proteome</keyword>
<evidence type="ECO:0000256" key="9">
    <source>
        <dbReference type="ARBA" id="ARBA00023012"/>
    </source>
</evidence>
<keyword evidence="7 14" id="KW-0418">Kinase</keyword>
<name>A0A402A1L3_9CHLR</name>
<dbReference type="Gene3D" id="6.10.340.10">
    <property type="match status" value="1"/>
</dbReference>
<dbReference type="InterPro" id="IPR003594">
    <property type="entry name" value="HATPase_dom"/>
</dbReference>
<dbReference type="PROSITE" id="PS50109">
    <property type="entry name" value="HIS_KIN"/>
    <property type="match status" value="1"/>
</dbReference>
<dbReference type="InterPro" id="IPR036097">
    <property type="entry name" value="HisK_dim/P_sf"/>
</dbReference>
<dbReference type="PRINTS" id="PR00344">
    <property type="entry name" value="BCTRLSENSOR"/>
</dbReference>
<comment type="caution">
    <text evidence="14">The sequence shown here is derived from an EMBL/GenBank/DDBJ whole genome shotgun (WGS) entry which is preliminary data.</text>
</comment>
<feature type="domain" description="Histidine kinase" evidence="12">
    <location>
        <begin position="264"/>
        <end position="493"/>
    </location>
</feature>
<dbReference type="AlphaFoldDB" id="A0A402A1L3"/>
<dbReference type="SMART" id="SM00388">
    <property type="entry name" value="HisKA"/>
    <property type="match status" value="1"/>
</dbReference>
<dbReference type="EC" id="2.7.13.3" evidence="3"/>
<protein>
    <recommendedName>
        <fullName evidence="3">histidine kinase</fullName>
        <ecNumber evidence="3">2.7.13.3</ecNumber>
    </recommendedName>
</protein>
<feature type="domain" description="HAMP" evidence="13">
    <location>
        <begin position="195"/>
        <end position="256"/>
    </location>
</feature>
<evidence type="ECO:0000259" key="13">
    <source>
        <dbReference type="PROSITE" id="PS50885"/>
    </source>
</evidence>
<dbReference type="SUPFAM" id="SSF55874">
    <property type="entry name" value="ATPase domain of HSP90 chaperone/DNA topoisomerase II/histidine kinase"/>
    <property type="match status" value="1"/>
</dbReference>
<sequence length="493" mass="54802">MRLRLLLLYSLLMMATLFILSVVVLWLTQNQLNQSVDHSIETQVRIALVDTTQDLKAQKPYWPDHIPLQAVDAYREPGVVVEVVDRQGELHALSNTGGQRIPVGEQQLQMIGDGQTIWMTIFSAGRHIRVRGVPIYAPLQTGSSPSSHQPVIGALLVAKSLEDVDVTMILLRTLLVISSIFTFTGALVGGWMLANSLLKPLSDMAKTAREITIATASGTRIGNLSLRVKRPSGDDEIVEVVETFNQMLSDLESAAQLQRRFVDDASHELRAPLTTVQGNLSFLQRHMEELPVEERRSMLTDAYGETLRLSQLVEQLLLLAHVDADQVSPQLPPQPTAHQPLVEVDRAVLHIVRQLRGRLEMDSAMKKSLEIEQIDPVRVRGDEESIRRIILILLDNALKYTQESQQARISISLIQQGPEALLRVRDTGIGIDAEDLPHIFERFYRADRARSRQDGTGLGLSIAQLLVERLGGRIGVKSQPGVGSTFSVWLPLA</sequence>
<organism evidence="14 15">
    <name type="scientific">Tengunoibacter tsumagoiensis</name>
    <dbReference type="NCBI Taxonomy" id="2014871"/>
    <lineage>
        <taxon>Bacteria</taxon>
        <taxon>Bacillati</taxon>
        <taxon>Chloroflexota</taxon>
        <taxon>Ktedonobacteria</taxon>
        <taxon>Ktedonobacterales</taxon>
        <taxon>Dictyobacteraceae</taxon>
        <taxon>Tengunoibacter</taxon>
    </lineage>
</organism>
<keyword evidence="4" id="KW-0597">Phosphoprotein</keyword>
<evidence type="ECO:0000256" key="10">
    <source>
        <dbReference type="ARBA" id="ARBA00023136"/>
    </source>
</evidence>
<dbReference type="Gene3D" id="1.10.287.130">
    <property type="match status" value="1"/>
</dbReference>
<dbReference type="EMBL" id="BIFR01000001">
    <property type="protein sequence ID" value="GCE12946.1"/>
    <property type="molecule type" value="Genomic_DNA"/>
</dbReference>
<dbReference type="Pfam" id="PF00512">
    <property type="entry name" value="HisKA"/>
    <property type="match status" value="1"/>
</dbReference>
<evidence type="ECO:0000256" key="5">
    <source>
        <dbReference type="ARBA" id="ARBA00022679"/>
    </source>
</evidence>
<keyword evidence="9" id="KW-0902">Two-component regulatory system</keyword>
<dbReference type="InterPro" id="IPR036890">
    <property type="entry name" value="HATPase_C_sf"/>
</dbReference>
<keyword evidence="6 11" id="KW-0812">Transmembrane</keyword>
<dbReference type="InterPro" id="IPR003661">
    <property type="entry name" value="HisK_dim/P_dom"/>
</dbReference>
<gene>
    <name evidence="14" type="ORF">KTT_28050</name>
</gene>
<feature type="transmembrane region" description="Helical" evidence="11">
    <location>
        <begin position="169"/>
        <end position="194"/>
    </location>
</feature>
<dbReference type="PANTHER" id="PTHR45436">
    <property type="entry name" value="SENSOR HISTIDINE KINASE YKOH"/>
    <property type="match status" value="1"/>
</dbReference>
<keyword evidence="8 11" id="KW-1133">Transmembrane helix</keyword>
<dbReference type="InterPro" id="IPR050428">
    <property type="entry name" value="TCS_sensor_his_kinase"/>
</dbReference>
<dbReference type="InterPro" id="IPR005467">
    <property type="entry name" value="His_kinase_dom"/>
</dbReference>
<dbReference type="SMART" id="SM00304">
    <property type="entry name" value="HAMP"/>
    <property type="match status" value="1"/>
</dbReference>
<keyword evidence="10 11" id="KW-0472">Membrane</keyword>
<dbReference type="PROSITE" id="PS50885">
    <property type="entry name" value="HAMP"/>
    <property type="match status" value="1"/>
</dbReference>
<keyword evidence="5" id="KW-0808">Transferase</keyword>
<accession>A0A402A1L3</accession>
<evidence type="ECO:0000313" key="15">
    <source>
        <dbReference type="Proteomes" id="UP000287352"/>
    </source>
</evidence>
<evidence type="ECO:0000256" key="2">
    <source>
        <dbReference type="ARBA" id="ARBA00004370"/>
    </source>
</evidence>
<proteinExistence type="predicted"/>
<comment type="catalytic activity">
    <reaction evidence="1">
        <text>ATP + protein L-histidine = ADP + protein N-phospho-L-histidine.</text>
        <dbReference type="EC" id="2.7.13.3"/>
    </reaction>
</comment>
<reference evidence="15" key="1">
    <citation type="submission" date="2018-12" db="EMBL/GenBank/DDBJ databases">
        <title>Tengunoibacter tsumagoiensis gen. nov., sp. nov., Dictyobacter kobayashii sp. nov., D. alpinus sp. nov., and D. joshuensis sp. nov. and description of Dictyobacteraceae fam. nov. within the order Ktedonobacterales isolated from Tengu-no-mugimeshi.</title>
        <authorList>
            <person name="Wang C.M."/>
            <person name="Zheng Y."/>
            <person name="Sakai Y."/>
            <person name="Toyoda A."/>
            <person name="Minakuchi Y."/>
            <person name="Abe K."/>
            <person name="Yokota A."/>
            <person name="Yabe S."/>
        </authorList>
    </citation>
    <scope>NUCLEOTIDE SEQUENCE [LARGE SCALE GENOMIC DNA]</scope>
    <source>
        <strain evidence="15">Uno3</strain>
    </source>
</reference>
<evidence type="ECO:0000256" key="1">
    <source>
        <dbReference type="ARBA" id="ARBA00000085"/>
    </source>
</evidence>
<dbReference type="PANTHER" id="PTHR45436:SF5">
    <property type="entry name" value="SENSOR HISTIDINE KINASE TRCS"/>
    <property type="match status" value="1"/>
</dbReference>
<evidence type="ECO:0000313" key="14">
    <source>
        <dbReference type="EMBL" id="GCE12946.1"/>
    </source>
</evidence>
<comment type="subcellular location">
    <subcellularLocation>
        <location evidence="2">Membrane</location>
    </subcellularLocation>
</comment>
<dbReference type="Pfam" id="PF02518">
    <property type="entry name" value="HATPase_c"/>
    <property type="match status" value="1"/>
</dbReference>
<evidence type="ECO:0000256" key="8">
    <source>
        <dbReference type="ARBA" id="ARBA00022989"/>
    </source>
</evidence>
<dbReference type="SMART" id="SM00387">
    <property type="entry name" value="HATPase_c"/>
    <property type="match status" value="1"/>
</dbReference>
<dbReference type="InterPro" id="IPR003660">
    <property type="entry name" value="HAMP_dom"/>
</dbReference>
<dbReference type="Proteomes" id="UP000287352">
    <property type="component" value="Unassembled WGS sequence"/>
</dbReference>
<dbReference type="Pfam" id="PF00672">
    <property type="entry name" value="HAMP"/>
    <property type="match status" value="1"/>
</dbReference>
<evidence type="ECO:0000256" key="11">
    <source>
        <dbReference type="SAM" id="Phobius"/>
    </source>
</evidence>
<dbReference type="CDD" id="cd00075">
    <property type="entry name" value="HATPase"/>
    <property type="match status" value="1"/>
</dbReference>
<dbReference type="CDD" id="cd00082">
    <property type="entry name" value="HisKA"/>
    <property type="match status" value="1"/>
</dbReference>
<evidence type="ECO:0000256" key="4">
    <source>
        <dbReference type="ARBA" id="ARBA00022553"/>
    </source>
</evidence>
<evidence type="ECO:0000259" key="12">
    <source>
        <dbReference type="PROSITE" id="PS50109"/>
    </source>
</evidence>
<dbReference type="CDD" id="cd06225">
    <property type="entry name" value="HAMP"/>
    <property type="match status" value="1"/>
</dbReference>
<evidence type="ECO:0000256" key="6">
    <source>
        <dbReference type="ARBA" id="ARBA00022692"/>
    </source>
</evidence>
<dbReference type="FunFam" id="3.30.565.10:FF:000006">
    <property type="entry name" value="Sensor histidine kinase WalK"/>
    <property type="match status" value="1"/>
</dbReference>
<dbReference type="Gene3D" id="3.30.565.10">
    <property type="entry name" value="Histidine kinase-like ATPase, C-terminal domain"/>
    <property type="match status" value="1"/>
</dbReference>
<dbReference type="GO" id="GO:0005886">
    <property type="term" value="C:plasma membrane"/>
    <property type="evidence" value="ECO:0007669"/>
    <property type="project" value="TreeGrafter"/>
</dbReference>